<feature type="region of interest" description="Disordered" evidence="1">
    <location>
        <begin position="400"/>
        <end position="419"/>
    </location>
</feature>
<organism evidence="2 3">
    <name type="scientific">Roridomyces roridus</name>
    <dbReference type="NCBI Taxonomy" id="1738132"/>
    <lineage>
        <taxon>Eukaryota</taxon>
        <taxon>Fungi</taxon>
        <taxon>Dikarya</taxon>
        <taxon>Basidiomycota</taxon>
        <taxon>Agaricomycotina</taxon>
        <taxon>Agaricomycetes</taxon>
        <taxon>Agaricomycetidae</taxon>
        <taxon>Agaricales</taxon>
        <taxon>Marasmiineae</taxon>
        <taxon>Mycenaceae</taxon>
        <taxon>Roridomyces</taxon>
    </lineage>
</organism>
<dbReference type="EMBL" id="JARKIF010000202">
    <property type="protein sequence ID" value="KAJ7602768.1"/>
    <property type="molecule type" value="Genomic_DNA"/>
</dbReference>
<protein>
    <submittedName>
        <fullName evidence="2">Uncharacterized protein</fullName>
    </submittedName>
</protein>
<keyword evidence="3" id="KW-1185">Reference proteome</keyword>
<evidence type="ECO:0000313" key="3">
    <source>
        <dbReference type="Proteomes" id="UP001221142"/>
    </source>
</evidence>
<name>A0AAD7AX50_9AGAR</name>
<reference evidence="2" key="1">
    <citation type="submission" date="2023-03" db="EMBL/GenBank/DDBJ databases">
        <title>Massive genome expansion in bonnet fungi (Mycena s.s.) driven by repeated elements and novel gene families across ecological guilds.</title>
        <authorList>
            <consortium name="Lawrence Berkeley National Laboratory"/>
            <person name="Harder C.B."/>
            <person name="Miyauchi S."/>
            <person name="Viragh M."/>
            <person name="Kuo A."/>
            <person name="Thoen E."/>
            <person name="Andreopoulos B."/>
            <person name="Lu D."/>
            <person name="Skrede I."/>
            <person name="Drula E."/>
            <person name="Henrissat B."/>
            <person name="Morin E."/>
            <person name="Kohler A."/>
            <person name="Barry K."/>
            <person name="LaButti K."/>
            <person name="Morin E."/>
            <person name="Salamov A."/>
            <person name="Lipzen A."/>
            <person name="Mereny Z."/>
            <person name="Hegedus B."/>
            <person name="Baldrian P."/>
            <person name="Stursova M."/>
            <person name="Weitz H."/>
            <person name="Taylor A."/>
            <person name="Grigoriev I.V."/>
            <person name="Nagy L.G."/>
            <person name="Martin F."/>
            <person name="Kauserud H."/>
        </authorList>
    </citation>
    <scope>NUCLEOTIDE SEQUENCE</scope>
    <source>
        <strain evidence="2">9284</strain>
    </source>
</reference>
<evidence type="ECO:0000256" key="1">
    <source>
        <dbReference type="SAM" id="MobiDB-lite"/>
    </source>
</evidence>
<proteinExistence type="predicted"/>
<dbReference type="Proteomes" id="UP001221142">
    <property type="component" value="Unassembled WGS sequence"/>
</dbReference>
<evidence type="ECO:0000313" key="2">
    <source>
        <dbReference type="EMBL" id="KAJ7602768.1"/>
    </source>
</evidence>
<accession>A0AAD7AX50</accession>
<gene>
    <name evidence="2" type="ORF">FB45DRAFT_882919</name>
</gene>
<dbReference type="AlphaFoldDB" id="A0AAD7AX50"/>
<sequence length="470" mass="50974">MTSGMPAACLTLADVGLEAGSEVIAQVRDKTGQDIPRVLGSGERKLSAVPVSTGAVHMASEDQLPVRYAVSVDKTTATTRMLTRTPVLKIRSLQSLSPLSYPRARGQGARTLLTLWVIHALKQQLAQDNQMEKATHAGKHPCALAWRWEDKADNLVAGRFRVLGMWEMRGDVIRGEGGGGGREESRFAAAHVSGHMVINEHAIGCPSGPDRSDAIREHRIPVRLGAGGESTEEAKSSPPFQHWWTNQYYHFGQLGTRLGQIQPVSPTYRNLGKLAILALGDAKFPPDFRRRFFPDAWKLPVWSVCRADGGLQAQACAKRGLGYGEEALGEGGRWWEVVLEQDSLPNGHGCQYGGRRGTGAVWTWGGTGARRDGTGVRNGAVARWVRVCDAWGRTLGSEQIGANGGARQRGRQSMGRRERWEEGAAAAWRQDGTWGGPGRDGWRTVRGHNSGIHVHRVGAAGRRNGMGVAA</sequence>
<comment type="caution">
    <text evidence="2">The sequence shown here is derived from an EMBL/GenBank/DDBJ whole genome shotgun (WGS) entry which is preliminary data.</text>
</comment>